<dbReference type="RefSeq" id="WP_179907917.1">
    <property type="nucleotide sequence ID" value="NZ_CP058910.1"/>
</dbReference>
<dbReference type="Proteomes" id="UP000509667">
    <property type="component" value="Chromosome"/>
</dbReference>
<name>A0A7D5T6X2_9EURY</name>
<dbReference type="GeneID" id="56078617"/>
<protein>
    <submittedName>
        <fullName evidence="1">Uncharacterized protein</fullName>
    </submittedName>
</protein>
<dbReference type="AlphaFoldDB" id="A0A7D5T6X2"/>
<evidence type="ECO:0000313" key="2">
    <source>
        <dbReference type="Proteomes" id="UP000509667"/>
    </source>
</evidence>
<dbReference type="EMBL" id="CP058910">
    <property type="protein sequence ID" value="QLH77995.1"/>
    <property type="molecule type" value="Genomic_DNA"/>
</dbReference>
<organism evidence="1 2">
    <name type="scientific">Halosimplex rubrum</name>
    <dbReference type="NCBI Taxonomy" id="869889"/>
    <lineage>
        <taxon>Archaea</taxon>
        <taxon>Methanobacteriati</taxon>
        <taxon>Methanobacteriota</taxon>
        <taxon>Stenosarchaea group</taxon>
        <taxon>Halobacteria</taxon>
        <taxon>Halobacteriales</taxon>
        <taxon>Haloarculaceae</taxon>
        <taxon>Halosimplex</taxon>
    </lineage>
</organism>
<keyword evidence="2" id="KW-1185">Reference proteome</keyword>
<gene>
    <name evidence="1" type="ORF">HZS55_12100</name>
</gene>
<accession>A0A7D5T6X2</accession>
<sequence length="379" mass="43396">MPGSSPKPDCDGSENNGGRFSLEEFFVAPWGLANEERPFHLLWDGDIDRLELRIADPVELVDGYNIQGDISDFVKELPDDEEGYCLLRISESDLLVPGYFNAKFRIPEIFENAMTGQPIQAQFSLENDEVRRYNSQTFTIRPQLKLLDSPKEIELTEGDESVTLPVHMQYIGFGMAEVEMDVEGEGDLISKGESIHHDILRAMAESGIPTKESEELGPIPEEWKQEHGVEIPDEEIKEIGDEVRELAREDKLREEFDETTLERIVDALEEGEEHEAEIYDHIEVMLLNSILNAVDRHPAENIRMANPNAHLEIESRVREFVLNYDLKDKIGNEYKSIEVPIKIDDKRPDGGILEVEVETEWDNHELDPDEILDQLEEEI</sequence>
<proteinExistence type="predicted"/>
<dbReference type="OrthoDB" id="206409at2157"/>
<reference evidence="1 2" key="1">
    <citation type="submission" date="2020-07" db="EMBL/GenBank/DDBJ databases">
        <title>Halosimplex pelagicum sp. nov. and Halosimplex rubrum sp. nov., isolated from salted brown alga Laminaria, and emended description of the genus Halosimplex.</title>
        <authorList>
            <person name="Cui H."/>
        </authorList>
    </citation>
    <scope>NUCLEOTIDE SEQUENCE [LARGE SCALE GENOMIC DNA]</scope>
    <source>
        <strain evidence="1 2">R27</strain>
    </source>
</reference>
<evidence type="ECO:0000313" key="1">
    <source>
        <dbReference type="EMBL" id="QLH77995.1"/>
    </source>
</evidence>
<dbReference type="KEGG" id="hrr:HZS55_12100"/>